<dbReference type="Gene3D" id="1.10.287.1770">
    <property type="match status" value="1"/>
</dbReference>
<reference evidence="2" key="1">
    <citation type="journal article" date="2020" name="mSystems">
        <title>Genome- and Community-Level Interaction Insights into Carbon Utilization and Element Cycling Functions of Hydrothermarchaeota in Hydrothermal Sediment.</title>
        <authorList>
            <person name="Zhou Z."/>
            <person name="Liu Y."/>
            <person name="Xu W."/>
            <person name="Pan J."/>
            <person name="Luo Z.H."/>
            <person name="Li M."/>
        </authorList>
    </citation>
    <scope>NUCLEOTIDE SEQUENCE [LARGE SCALE GENOMIC DNA]</scope>
    <source>
        <strain evidence="2">SpSt-26</strain>
    </source>
</reference>
<comment type="caution">
    <text evidence="2">The sequence shown here is derived from an EMBL/GenBank/DDBJ whole genome shotgun (WGS) entry which is preliminary data.</text>
</comment>
<dbReference type="GO" id="GO:0015093">
    <property type="term" value="F:ferrous iron transmembrane transporter activity"/>
    <property type="evidence" value="ECO:0007669"/>
    <property type="project" value="TreeGrafter"/>
</dbReference>
<dbReference type="Gene3D" id="3.40.50.300">
    <property type="entry name" value="P-loop containing nucleotide triphosphate hydrolases"/>
    <property type="match status" value="1"/>
</dbReference>
<dbReference type="InterPro" id="IPR050860">
    <property type="entry name" value="FeoB_GTPase"/>
</dbReference>
<dbReference type="InterPro" id="IPR006073">
    <property type="entry name" value="GTP-bd"/>
</dbReference>
<dbReference type="PANTHER" id="PTHR43185">
    <property type="entry name" value="FERROUS IRON TRANSPORT PROTEIN B"/>
    <property type="match status" value="1"/>
</dbReference>
<dbReference type="PANTHER" id="PTHR43185:SF1">
    <property type="entry name" value="FE(2+) TRANSPORTER FEOB"/>
    <property type="match status" value="1"/>
</dbReference>
<proteinExistence type="predicted"/>
<feature type="domain" description="FeoB-type G" evidence="1">
    <location>
        <begin position="1"/>
        <end position="161"/>
    </location>
</feature>
<organism evidence="2">
    <name type="scientific">Archaeoglobus fulgidus</name>
    <dbReference type="NCBI Taxonomy" id="2234"/>
    <lineage>
        <taxon>Archaea</taxon>
        <taxon>Methanobacteriati</taxon>
        <taxon>Methanobacteriota</taxon>
        <taxon>Archaeoglobi</taxon>
        <taxon>Archaeoglobales</taxon>
        <taxon>Archaeoglobaceae</taxon>
        <taxon>Archaeoglobus</taxon>
    </lineage>
</organism>
<dbReference type="PROSITE" id="PS51711">
    <property type="entry name" value="G_FEOB"/>
    <property type="match status" value="1"/>
</dbReference>
<dbReference type="Pfam" id="PF02421">
    <property type="entry name" value="FeoB_N"/>
    <property type="match status" value="1"/>
</dbReference>
<evidence type="ECO:0000313" key="2">
    <source>
        <dbReference type="EMBL" id="HEH35014.1"/>
    </source>
</evidence>
<dbReference type="AlphaFoldDB" id="A0A7J2TIJ4"/>
<dbReference type="InterPro" id="IPR030389">
    <property type="entry name" value="G_FEOB_dom"/>
</dbReference>
<dbReference type="GO" id="GO:0005525">
    <property type="term" value="F:GTP binding"/>
    <property type="evidence" value="ECO:0007669"/>
    <property type="project" value="InterPro"/>
</dbReference>
<protein>
    <submittedName>
        <fullName evidence="2">Ferrous iron transporter B</fullName>
    </submittedName>
</protein>
<dbReference type="PRINTS" id="PR00326">
    <property type="entry name" value="GTP1OBG"/>
</dbReference>
<dbReference type="Pfam" id="PF17910">
    <property type="entry name" value="FeoB_Cyto"/>
    <property type="match status" value="1"/>
</dbReference>
<accession>A0A7J2TIJ4</accession>
<dbReference type="EMBL" id="DSLA01000037">
    <property type="protein sequence ID" value="HEH35014.1"/>
    <property type="molecule type" value="Genomic_DNA"/>
</dbReference>
<sequence>MHEIYLVAQPNAGKTTLFNRISCEECYVANWPGKTVEVNEARIVHHGKEITLIDLPGINSFKTASREEEITKEFIFGKEGIAVIVVNGESLFRSLYFAVQVLELRDAIVVINKVDSLERKGVHINVEAIKSKIGTEVILVSAIKGIGVNQLLDRCLDFIEGRIRVKRLKIDYGSIENFIEKVEKIVGDRGIAVKTLEGDEYALSLLSDEARNELRKIYDEISELYGNQEQMIAIRRYRFVEDLLRASIREVKASRYSERLDSIFFSRAGPFFLQL</sequence>
<name>A0A7J2TIJ4_ARCFL</name>
<dbReference type="InterPro" id="IPR027417">
    <property type="entry name" value="P-loop_NTPase"/>
</dbReference>
<evidence type="ECO:0000259" key="1">
    <source>
        <dbReference type="PROSITE" id="PS51711"/>
    </source>
</evidence>
<gene>
    <name evidence="2" type="ORF">ENP88_02430</name>
</gene>
<dbReference type="SUPFAM" id="SSF52540">
    <property type="entry name" value="P-loop containing nucleoside triphosphate hydrolases"/>
    <property type="match status" value="1"/>
</dbReference>
<dbReference type="GO" id="GO:0005886">
    <property type="term" value="C:plasma membrane"/>
    <property type="evidence" value="ECO:0007669"/>
    <property type="project" value="TreeGrafter"/>
</dbReference>
<dbReference type="InterPro" id="IPR041069">
    <property type="entry name" value="FeoB_Cyto"/>
</dbReference>